<dbReference type="Proteomes" id="UP001194468">
    <property type="component" value="Unassembled WGS sequence"/>
</dbReference>
<comment type="caution">
    <text evidence="2">The sequence shown here is derived from an EMBL/GenBank/DDBJ whole genome shotgun (WGS) entry which is preliminary data.</text>
</comment>
<dbReference type="Pfam" id="PF20255">
    <property type="entry name" value="DUF6606"/>
    <property type="match status" value="1"/>
</dbReference>
<sequence length="1154" mass="131103">MSTNFTSMADNPNLQTTFAHTAESLEYVVTHVFLPVRPPDADDYTPENNYSLARAVCTAAHAYGTHVLGTSEQDQWHRIIRMLDNLQASVPSGGIDGDHAFSQLQEMQTGDILAFFIRCQNTAIILTGREDSVLWEAFEVSPSKDAVEGTEGPLSRSYPGSAVEIQNEVFDDQDFQLELANFLSRPDIASSDLLVPLPTHPQYIDILLNSVLQRIGCADIVRTTERGALLKRIRDHVGRPWRNDVVNDVWRRSALWLFIRVTIQMSTNGPPGYASYKQFILFFMCTLASDARNTTLSSDLLHLMSSRIPRRLRKLNSAPAWLSDMALEACDRLRDILADRWKQFGVRPSPFRNPSQDELTRDTQLSLLNSREYIQNVLDNAGHESVPTPFQPSHHRRGSIEDFLSSNGSFFDEAYDADPDTTLYDVERSVEHGIDDWFACVTNVDEACTQLGILMDKYMTKVYEALYGLDPEDLSIRLLTAIELYVVLDKLVVKEIPMLADYPPGISTAFLEKLLLRRATSLHRLSRAYQYLFARHSRSRPGWSVLSDEFTEDSFPARYYDQSPRLQQLKARIEEDTMKRIPGRVGSQRRGNSLTHTYDGYREHQRQIPPQQLVDNAGISQSPLPDSLIHAKVIVFELQCPACIRIWRSAAPCILNGCYLLSIPYCFLDAEEGHYLLANIPALQPYFATQCQGVPLRVQIHLAYYYPENSGSPTLRYVVQHPYRPIGFHEEFSIQIRQAGRSCRHWELSSNLGYRNRHQYDGLKEYRDSTSHTSNDVLATLADCPPDLSVDEFIVFAHLRSGGSLQWPNILQGLRCRTLNLRRHEAHFLVAHAALQVGPLDPDTGTWIWHQELLDSSFCNTLLDELQSLFADVGAGSIDGVLMNSISLLLTRVLMSSPSEDITERAIALLRGVRRKTFTWVQELSYDLSKAPMNRERSFSSAVFYYDYERLLFRRDTRLSFTLEQILKDTILADPSDYGIDLAVARIFASYSPGIWRWEQLQHPNAHWLTCETKVTVDQPPRTVHVNLLNGVLHVDGQSLGGSLIGKSLEYQEIFHDQGFIVVSSNLPGMKFTTLEHKVHFSTRDDNLVVQAQGSQTSEILELIPSRKFLGDLPPALINGHVHWLNLSTKIIEIRPSKQTWDESSGYWRIDCAF</sequence>
<dbReference type="AlphaFoldDB" id="A0AAD4GBH9"/>
<protein>
    <recommendedName>
        <fullName evidence="1">DUF6606 domain-containing protein</fullName>
    </recommendedName>
</protein>
<dbReference type="EMBL" id="WHUW01000028">
    <property type="protein sequence ID" value="KAF8434568.1"/>
    <property type="molecule type" value="Genomic_DNA"/>
</dbReference>
<reference evidence="2" key="2">
    <citation type="journal article" date="2020" name="Nat. Commun.">
        <title>Large-scale genome sequencing of mycorrhizal fungi provides insights into the early evolution of symbiotic traits.</title>
        <authorList>
            <person name="Miyauchi S."/>
            <person name="Kiss E."/>
            <person name="Kuo A."/>
            <person name="Drula E."/>
            <person name="Kohler A."/>
            <person name="Sanchez-Garcia M."/>
            <person name="Morin E."/>
            <person name="Andreopoulos B."/>
            <person name="Barry K.W."/>
            <person name="Bonito G."/>
            <person name="Buee M."/>
            <person name="Carver A."/>
            <person name="Chen C."/>
            <person name="Cichocki N."/>
            <person name="Clum A."/>
            <person name="Culley D."/>
            <person name="Crous P.W."/>
            <person name="Fauchery L."/>
            <person name="Girlanda M."/>
            <person name="Hayes R.D."/>
            <person name="Keri Z."/>
            <person name="LaButti K."/>
            <person name="Lipzen A."/>
            <person name="Lombard V."/>
            <person name="Magnuson J."/>
            <person name="Maillard F."/>
            <person name="Murat C."/>
            <person name="Nolan M."/>
            <person name="Ohm R.A."/>
            <person name="Pangilinan J."/>
            <person name="Pereira M.F."/>
            <person name="Perotto S."/>
            <person name="Peter M."/>
            <person name="Pfister S."/>
            <person name="Riley R."/>
            <person name="Sitrit Y."/>
            <person name="Stielow J.B."/>
            <person name="Szollosi G."/>
            <person name="Zifcakova L."/>
            <person name="Stursova M."/>
            <person name="Spatafora J.W."/>
            <person name="Tedersoo L."/>
            <person name="Vaario L.M."/>
            <person name="Yamada A."/>
            <person name="Yan M."/>
            <person name="Wang P."/>
            <person name="Xu J."/>
            <person name="Bruns T."/>
            <person name="Baldrian P."/>
            <person name="Vilgalys R."/>
            <person name="Dunand C."/>
            <person name="Henrissat B."/>
            <person name="Grigoriev I.V."/>
            <person name="Hibbett D."/>
            <person name="Nagy L.G."/>
            <person name="Martin F.M."/>
        </authorList>
    </citation>
    <scope>NUCLEOTIDE SEQUENCE</scope>
    <source>
        <strain evidence="2">BED1</strain>
    </source>
</reference>
<evidence type="ECO:0000313" key="2">
    <source>
        <dbReference type="EMBL" id="KAF8434568.1"/>
    </source>
</evidence>
<reference evidence="2" key="1">
    <citation type="submission" date="2019-10" db="EMBL/GenBank/DDBJ databases">
        <authorList>
            <consortium name="DOE Joint Genome Institute"/>
            <person name="Kuo A."/>
            <person name="Miyauchi S."/>
            <person name="Kiss E."/>
            <person name="Drula E."/>
            <person name="Kohler A."/>
            <person name="Sanchez-Garcia M."/>
            <person name="Andreopoulos B."/>
            <person name="Barry K.W."/>
            <person name="Bonito G."/>
            <person name="Buee M."/>
            <person name="Carver A."/>
            <person name="Chen C."/>
            <person name="Cichocki N."/>
            <person name="Clum A."/>
            <person name="Culley D."/>
            <person name="Crous P.W."/>
            <person name="Fauchery L."/>
            <person name="Girlanda M."/>
            <person name="Hayes R."/>
            <person name="Keri Z."/>
            <person name="LaButti K."/>
            <person name="Lipzen A."/>
            <person name="Lombard V."/>
            <person name="Magnuson J."/>
            <person name="Maillard F."/>
            <person name="Morin E."/>
            <person name="Murat C."/>
            <person name="Nolan M."/>
            <person name="Ohm R."/>
            <person name="Pangilinan J."/>
            <person name="Pereira M."/>
            <person name="Perotto S."/>
            <person name="Peter M."/>
            <person name="Riley R."/>
            <person name="Sitrit Y."/>
            <person name="Stielow B."/>
            <person name="Szollosi G."/>
            <person name="Zifcakova L."/>
            <person name="Stursova M."/>
            <person name="Spatafora J.W."/>
            <person name="Tedersoo L."/>
            <person name="Vaario L.-M."/>
            <person name="Yamada A."/>
            <person name="Yan M."/>
            <person name="Wang P."/>
            <person name="Xu J."/>
            <person name="Bruns T."/>
            <person name="Baldrian P."/>
            <person name="Vilgalys R."/>
            <person name="Henrissat B."/>
            <person name="Grigoriev I.V."/>
            <person name="Hibbett D."/>
            <person name="Nagy L.G."/>
            <person name="Martin F.M."/>
        </authorList>
    </citation>
    <scope>NUCLEOTIDE SEQUENCE</scope>
    <source>
        <strain evidence="2">BED1</strain>
    </source>
</reference>
<keyword evidence="3" id="KW-1185">Reference proteome</keyword>
<evidence type="ECO:0000259" key="1">
    <source>
        <dbReference type="Pfam" id="PF20255"/>
    </source>
</evidence>
<name>A0AAD4GBH9_BOLED</name>
<accession>A0AAD4GBH9</accession>
<feature type="domain" description="DUF6606" evidence="1">
    <location>
        <begin position="29"/>
        <end position="287"/>
    </location>
</feature>
<gene>
    <name evidence="2" type="ORF">L210DRAFT_3506610</name>
</gene>
<organism evidence="2 3">
    <name type="scientific">Boletus edulis BED1</name>
    <dbReference type="NCBI Taxonomy" id="1328754"/>
    <lineage>
        <taxon>Eukaryota</taxon>
        <taxon>Fungi</taxon>
        <taxon>Dikarya</taxon>
        <taxon>Basidiomycota</taxon>
        <taxon>Agaricomycotina</taxon>
        <taxon>Agaricomycetes</taxon>
        <taxon>Agaricomycetidae</taxon>
        <taxon>Boletales</taxon>
        <taxon>Boletineae</taxon>
        <taxon>Boletaceae</taxon>
        <taxon>Boletoideae</taxon>
        <taxon>Boletus</taxon>
    </lineage>
</organism>
<evidence type="ECO:0000313" key="3">
    <source>
        <dbReference type="Proteomes" id="UP001194468"/>
    </source>
</evidence>
<proteinExistence type="predicted"/>
<dbReference type="InterPro" id="IPR046541">
    <property type="entry name" value="DUF6606"/>
</dbReference>